<feature type="non-terminal residue" evidence="1">
    <location>
        <position position="1"/>
    </location>
</feature>
<reference evidence="1" key="1">
    <citation type="submission" date="2021-06" db="EMBL/GenBank/DDBJ databases">
        <authorList>
            <person name="Kallberg Y."/>
            <person name="Tangrot J."/>
            <person name="Rosling A."/>
        </authorList>
    </citation>
    <scope>NUCLEOTIDE SEQUENCE</scope>
    <source>
        <strain evidence="1">MA453B</strain>
    </source>
</reference>
<evidence type="ECO:0000313" key="1">
    <source>
        <dbReference type="EMBL" id="CAG8798280.1"/>
    </source>
</evidence>
<gene>
    <name evidence="1" type="ORF">DERYTH_LOCUS22843</name>
</gene>
<dbReference type="Proteomes" id="UP000789405">
    <property type="component" value="Unassembled WGS sequence"/>
</dbReference>
<dbReference type="AlphaFoldDB" id="A0A9N9JVL9"/>
<name>A0A9N9JVL9_9GLOM</name>
<proteinExistence type="predicted"/>
<evidence type="ECO:0000313" key="2">
    <source>
        <dbReference type="Proteomes" id="UP000789405"/>
    </source>
</evidence>
<protein>
    <submittedName>
        <fullName evidence="1">117_t:CDS:1</fullName>
    </submittedName>
</protein>
<comment type="caution">
    <text evidence="1">The sequence shown here is derived from an EMBL/GenBank/DDBJ whole genome shotgun (WGS) entry which is preliminary data.</text>
</comment>
<dbReference type="EMBL" id="CAJVPY010032870">
    <property type="protein sequence ID" value="CAG8798280.1"/>
    <property type="molecule type" value="Genomic_DNA"/>
</dbReference>
<sequence>NPQWQIYPPTYPGFSLAYTTKANPQSQLSTTSTFTSDNLIQIIDEIFKRMNDLIDKMN</sequence>
<accession>A0A9N9JVL9</accession>
<organism evidence="1 2">
    <name type="scientific">Dentiscutata erythropus</name>
    <dbReference type="NCBI Taxonomy" id="1348616"/>
    <lineage>
        <taxon>Eukaryota</taxon>
        <taxon>Fungi</taxon>
        <taxon>Fungi incertae sedis</taxon>
        <taxon>Mucoromycota</taxon>
        <taxon>Glomeromycotina</taxon>
        <taxon>Glomeromycetes</taxon>
        <taxon>Diversisporales</taxon>
        <taxon>Gigasporaceae</taxon>
        <taxon>Dentiscutata</taxon>
    </lineage>
</organism>
<keyword evidence="2" id="KW-1185">Reference proteome</keyword>